<feature type="compositionally biased region" description="Pro residues" evidence="1">
    <location>
        <begin position="220"/>
        <end position="229"/>
    </location>
</feature>
<protein>
    <submittedName>
        <fullName evidence="2">Uncharacterized protein</fullName>
    </submittedName>
</protein>
<feature type="compositionally biased region" description="Low complexity" evidence="1">
    <location>
        <begin position="276"/>
        <end position="292"/>
    </location>
</feature>
<comment type="caution">
    <text evidence="2">The sequence shown here is derived from an EMBL/GenBank/DDBJ whole genome shotgun (WGS) entry which is preliminary data.</text>
</comment>
<dbReference type="Proteomes" id="UP001367030">
    <property type="component" value="Unassembled WGS sequence"/>
</dbReference>
<organism evidence="2 3">
    <name type="scientific">Variovorax robiniae</name>
    <dbReference type="NCBI Taxonomy" id="1836199"/>
    <lineage>
        <taxon>Bacteria</taxon>
        <taxon>Pseudomonadati</taxon>
        <taxon>Pseudomonadota</taxon>
        <taxon>Betaproteobacteria</taxon>
        <taxon>Burkholderiales</taxon>
        <taxon>Comamonadaceae</taxon>
        <taxon>Variovorax</taxon>
    </lineage>
</organism>
<accession>A0ABU8X875</accession>
<evidence type="ECO:0000256" key="1">
    <source>
        <dbReference type="SAM" id="MobiDB-lite"/>
    </source>
</evidence>
<gene>
    <name evidence="2" type="ORF">WKW79_14870</name>
</gene>
<feature type="compositionally biased region" description="Low complexity" evidence="1">
    <location>
        <begin position="434"/>
        <end position="467"/>
    </location>
</feature>
<feature type="region of interest" description="Disordered" evidence="1">
    <location>
        <begin position="104"/>
        <end position="175"/>
    </location>
</feature>
<feature type="region of interest" description="Disordered" evidence="1">
    <location>
        <begin position="394"/>
        <end position="467"/>
    </location>
</feature>
<feature type="compositionally biased region" description="Pro residues" evidence="1">
    <location>
        <begin position="264"/>
        <end position="275"/>
    </location>
</feature>
<dbReference type="RefSeq" id="WP_340335937.1">
    <property type="nucleotide sequence ID" value="NZ_JBBKZS010000005.1"/>
</dbReference>
<evidence type="ECO:0000313" key="2">
    <source>
        <dbReference type="EMBL" id="MEJ8855864.1"/>
    </source>
</evidence>
<evidence type="ECO:0000313" key="3">
    <source>
        <dbReference type="Proteomes" id="UP001367030"/>
    </source>
</evidence>
<feature type="compositionally biased region" description="Basic and acidic residues" evidence="1">
    <location>
        <begin position="248"/>
        <end position="259"/>
    </location>
</feature>
<proteinExistence type="predicted"/>
<feature type="region of interest" description="Disordered" evidence="1">
    <location>
        <begin position="205"/>
        <end position="344"/>
    </location>
</feature>
<dbReference type="EMBL" id="JBBKZS010000005">
    <property type="protein sequence ID" value="MEJ8855864.1"/>
    <property type="molecule type" value="Genomic_DNA"/>
</dbReference>
<name>A0ABU8X875_9BURK</name>
<feature type="compositionally biased region" description="Pro residues" evidence="1">
    <location>
        <begin position="154"/>
        <end position="167"/>
    </location>
</feature>
<keyword evidence="3" id="KW-1185">Reference proteome</keyword>
<sequence>MNDKYATPEDDDLPDPVLRRALDNAPDHAAVPGFHLRKSIRQMAHEAVGPSDSEMTEALDRSWWRQLLGLGAPAKSRAPWRAAFATVLVAVLVGVLWQRQPVPGPQLDSQAPSGPATSPVAPASPATPAAKDEAAAPATEASASVGAPQIALPPTVPPTRELPPEPPVARLQMPQPTARDIEIEAALRKAQEAEREAQEVASKAIQVPIPGGGGVARAPSPTPAAPPSAGPRRSDERAAAEAKVAAAPDRRAARARDEFAAAAPAPPAAMAPPPAQAGASRQAMAPPAAAGNATGGVAPGAAPSPSVRAEAGAPPTFTALGQWTRMTVVGPNGESRTYTRGEAGDLGTLVGSAALAAVGPQPLRNKVEWRVMLERNGKPLAQFELARGEVRWREGGSAPATGQPPEGALEGLREALREAMAPPPAALHSPPAPAAAAAPPVQPAAPSADQPAEPQAPQTESAPSRRQ</sequence>
<feature type="compositionally biased region" description="Low complexity" evidence="1">
    <location>
        <begin position="111"/>
        <end position="144"/>
    </location>
</feature>
<reference evidence="2 3" key="1">
    <citation type="submission" date="2024-03" db="EMBL/GenBank/DDBJ databases">
        <title>Novel species of the genus Variovorax.</title>
        <authorList>
            <person name="Liu Q."/>
            <person name="Xin Y.-H."/>
        </authorList>
    </citation>
    <scope>NUCLEOTIDE SEQUENCE [LARGE SCALE GENOMIC DNA]</scope>
    <source>
        <strain evidence="2 3">KACC 18901</strain>
    </source>
</reference>
<feature type="compositionally biased region" description="Pro residues" evidence="1">
    <location>
        <begin position="421"/>
        <end position="433"/>
    </location>
</feature>